<evidence type="ECO:0008006" key="3">
    <source>
        <dbReference type="Google" id="ProtNLM"/>
    </source>
</evidence>
<name>A0A5P9NH60_9GAMM</name>
<dbReference type="EMBL" id="CP036422">
    <property type="protein sequence ID" value="QFU75167.1"/>
    <property type="molecule type" value="Genomic_DNA"/>
</dbReference>
<dbReference type="Proteomes" id="UP000326287">
    <property type="component" value="Chromosome"/>
</dbReference>
<dbReference type="OrthoDB" id="174989at2"/>
<dbReference type="Gene3D" id="1.25.40.10">
    <property type="entry name" value="Tetratricopeptide repeat domain"/>
    <property type="match status" value="1"/>
</dbReference>
<dbReference type="InterPro" id="IPR029058">
    <property type="entry name" value="AB_hydrolase_fold"/>
</dbReference>
<evidence type="ECO:0000313" key="1">
    <source>
        <dbReference type="EMBL" id="QFU75167.1"/>
    </source>
</evidence>
<dbReference type="AlphaFoldDB" id="A0A5P9NH60"/>
<dbReference type="InterPro" id="IPR011990">
    <property type="entry name" value="TPR-like_helical_dom_sf"/>
</dbReference>
<accession>A0A5P9NH60</accession>
<sequence>MTTASKPKLFKSIKAEIKRLDDSYTSAQYNGLLAELDHYLQANPEHSEAAAHKLKLLQKEGNEGAIRDYRKSLVHHFPKDAKILQLACQQALNAKEREEAARVLQHLVACDAPAKVLLPLQEKQAALLGNNREALSLVTRGLEAKHYNSPAVALQRKLGYAVALRNPNEGLAAFEDLMTLAPDTKTKSFQKLVELLYLEKPIDEVATQLQTLNKRYPENPSIAYGRLVHYLSVADYENALEVVKSNWDALKINYFQKILKFCDSYYPEGAVKLKELDSAALRENPKHDAILARSELHAGNIERAKRILHDSPDIPELASYKEWVFQIPMQEELLRPPLEHAPLDDCYFSPKGDCSATILVFHSSTGGIGLPVRAFDYFLARLGLSAIYLRDSPKFFYYKGITSLGHDRPSTLAKLAEIIRERGSEKLYTFGFSAGATGALRYGLELGADKVCAFSPGTTAEFTLNGPEIRGRAATAKVFGDFTADDLCMRRAIDMAPKPTDVSIYYGPDQEFDAMHAEFLRGAARVTLKPLKGFAGHGSLEEAVRRYGFLNILRQEFSLEGG</sequence>
<gene>
    <name evidence="1" type="ORF">EY643_05605</name>
</gene>
<proteinExistence type="predicted"/>
<keyword evidence="2" id="KW-1185">Reference proteome</keyword>
<protein>
    <recommendedName>
        <fullName evidence="3">Tetratricopeptide repeat protein</fullName>
    </recommendedName>
</protein>
<reference evidence="1 2" key="1">
    <citation type="submission" date="2019-02" db="EMBL/GenBank/DDBJ databases">
        <authorList>
            <person name="Li S.-H."/>
        </authorList>
    </citation>
    <scope>NUCLEOTIDE SEQUENCE [LARGE SCALE GENOMIC DNA]</scope>
    <source>
        <strain evidence="1 2">IMCC14385</strain>
    </source>
</reference>
<organism evidence="1 2">
    <name type="scientific">Halioglobus maricola</name>
    <dbReference type="NCBI Taxonomy" id="2601894"/>
    <lineage>
        <taxon>Bacteria</taxon>
        <taxon>Pseudomonadati</taxon>
        <taxon>Pseudomonadota</taxon>
        <taxon>Gammaproteobacteria</taxon>
        <taxon>Cellvibrionales</taxon>
        <taxon>Halieaceae</taxon>
        <taxon>Halioglobus</taxon>
    </lineage>
</organism>
<dbReference type="KEGG" id="halc:EY643_05605"/>
<dbReference type="SUPFAM" id="SSF53474">
    <property type="entry name" value="alpha/beta-Hydrolases"/>
    <property type="match status" value="1"/>
</dbReference>
<dbReference type="RefSeq" id="WP_152661273.1">
    <property type="nucleotide sequence ID" value="NZ_CP036422.1"/>
</dbReference>
<evidence type="ECO:0000313" key="2">
    <source>
        <dbReference type="Proteomes" id="UP000326287"/>
    </source>
</evidence>